<comment type="caution">
    <text evidence="1">The sequence shown here is derived from an EMBL/GenBank/DDBJ whole genome shotgun (WGS) entry which is preliminary data.</text>
</comment>
<organism evidence="1 2">
    <name type="scientific">Dyadobacter chenwenxiniae</name>
    <dbReference type="NCBI Taxonomy" id="2906456"/>
    <lineage>
        <taxon>Bacteria</taxon>
        <taxon>Pseudomonadati</taxon>
        <taxon>Bacteroidota</taxon>
        <taxon>Cytophagia</taxon>
        <taxon>Cytophagales</taxon>
        <taxon>Spirosomataceae</taxon>
        <taxon>Dyadobacter</taxon>
    </lineage>
</organism>
<accession>A0A9X1PLS1</accession>
<dbReference type="Proteomes" id="UP001139000">
    <property type="component" value="Unassembled WGS sequence"/>
</dbReference>
<dbReference type="EMBL" id="JAJTTC010000003">
    <property type="protein sequence ID" value="MCF0063166.1"/>
    <property type="molecule type" value="Genomic_DNA"/>
</dbReference>
<dbReference type="AlphaFoldDB" id="A0A9X1PLS1"/>
<protein>
    <submittedName>
        <fullName evidence="1">Uncharacterized protein</fullName>
    </submittedName>
</protein>
<gene>
    <name evidence="1" type="ORF">LXM26_16775</name>
</gene>
<keyword evidence="2" id="KW-1185">Reference proteome</keyword>
<reference evidence="1" key="1">
    <citation type="submission" date="2021-12" db="EMBL/GenBank/DDBJ databases">
        <title>Novel species in genus Dyadobacter.</title>
        <authorList>
            <person name="Ma C."/>
        </authorList>
    </citation>
    <scope>NUCLEOTIDE SEQUENCE</scope>
    <source>
        <strain evidence="1">LJ419</strain>
    </source>
</reference>
<name>A0A9X1PLS1_9BACT</name>
<evidence type="ECO:0000313" key="1">
    <source>
        <dbReference type="EMBL" id="MCF0063166.1"/>
    </source>
</evidence>
<evidence type="ECO:0000313" key="2">
    <source>
        <dbReference type="Proteomes" id="UP001139000"/>
    </source>
</evidence>
<dbReference type="RefSeq" id="WP_234656186.1">
    <property type="nucleotide sequence ID" value="NZ_CP094997.1"/>
</dbReference>
<sequence>MKKILLVIVGSIIHICVLGQGLRELPGQMISAQLGAGKNGTGDLYGLMVGFEYEKLFRPKLSWSTELAMTIHDGEDQLLVQLDNFPQEDMSYRFTTAGMQLAGKIGYHAARTKNADYGIKLGVGARYQSTSLADDREILFPALTGYPIPLRILRNTEPQRTIAAVALTQLFARYTFKRNIIAGALAGLQLDTNGDVIFPQFSFSIGKRF</sequence>
<proteinExistence type="predicted"/>